<evidence type="ECO:0000313" key="1">
    <source>
        <dbReference type="EMBL" id="RHD09416.1"/>
    </source>
</evidence>
<comment type="caution">
    <text evidence="1">The sequence shown here is derived from an EMBL/GenBank/DDBJ whole genome shotgun (WGS) entry which is preliminary data.</text>
</comment>
<evidence type="ECO:0000313" key="2">
    <source>
        <dbReference type="Proteomes" id="UP000284472"/>
    </source>
</evidence>
<dbReference type="AlphaFoldDB" id="A0A414DFD7"/>
<proteinExistence type="predicted"/>
<protein>
    <submittedName>
        <fullName evidence="1">DUF2190 family protein</fullName>
    </submittedName>
</protein>
<name>A0A414DFD7_MEDGN</name>
<organism evidence="1 2">
    <name type="scientific">Mediterraneibacter gnavus</name>
    <name type="common">Ruminococcus gnavus</name>
    <dbReference type="NCBI Taxonomy" id="33038"/>
    <lineage>
        <taxon>Bacteria</taxon>
        <taxon>Bacillati</taxon>
        <taxon>Bacillota</taxon>
        <taxon>Clostridia</taxon>
        <taxon>Lachnospirales</taxon>
        <taxon>Lachnospiraceae</taxon>
        <taxon>Mediterraneibacter</taxon>
    </lineage>
</organism>
<dbReference type="Pfam" id="PF09956">
    <property type="entry name" value="Phage_cement_2"/>
    <property type="match status" value="1"/>
</dbReference>
<dbReference type="EMBL" id="QSIR01000001">
    <property type="protein sequence ID" value="RHD09416.1"/>
    <property type="molecule type" value="Genomic_DNA"/>
</dbReference>
<sequence>MSKAEYWQRGESIDYKNTGSSAIEANSVIVLGKRVGVAGMTIQPGETGSLHVKGVFRFEKDDSEITAGAEVYVTAAGKMTTTASGNTAAGFATEAAKAAETSVLVNINA</sequence>
<accession>A0A414DFD7</accession>
<dbReference type="Proteomes" id="UP000284472">
    <property type="component" value="Unassembled WGS sequence"/>
</dbReference>
<reference evidence="1 2" key="1">
    <citation type="submission" date="2018-08" db="EMBL/GenBank/DDBJ databases">
        <title>A genome reference for cultivated species of the human gut microbiota.</title>
        <authorList>
            <person name="Zou Y."/>
            <person name="Xue W."/>
            <person name="Luo G."/>
        </authorList>
    </citation>
    <scope>NUCLEOTIDE SEQUENCE [LARGE SCALE GENOMIC DNA]</scope>
    <source>
        <strain evidence="1 2">AM32-6</strain>
    </source>
</reference>
<dbReference type="InterPro" id="IPR011231">
    <property type="entry name" value="Phage_VT1-Sakai_H0018"/>
</dbReference>
<dbReference type="RefSeq" id="WP_004840214.1">
    <property type="nucleotide sequence ID" value="NZ_CP111084.1"/>
</dbReference>
<dbReference type="PIRSF" id="PIRSF030771">
    <property type="entry name" value="UCP030771"/>
    <property type="match status" value="1"/>
</dbReference>
<dbReference type="GeneID" id="57433374"/>
<gene>
    <name evidence="1" type="ORF">DW812_01310</name>
</gene>